<sequence length="112" mass="12983">MATPCSPTRAHRTPQTEEAYIPPESEATTINAVALQYFPRFNREEPKLWFIQVEAALRTRSILETPPTSNKYETLNDKLLELYGKSEGSRVRQLLRTCRMGDEKPSHFLQRM</sequence>
<reference evidence="1" key="1">
    <citation type="submission" date="2021-10" db="EMBL/GenBank/DDBJ databases">
        <title>Melipona bicolor Genome sequencing and assembly.</title>
        <authorList>
            <person name="Araujo N.S."/>
            <person name="Arias M.C."/>
        </authorList>
    </citation>
    <scope>NUCLEOTIDE SEQUENCE</scope>
    <source>
        <strain evidence="1">USP_2M_L1-L4_2017</strain>
        <tissue evidence="1">Whole body</tissue>
    </source>
</reference>
<evidence type="ECO:0000313" key="2">
    <source>
        <dbReference type="Proteomes" id="UP001177670"/>
    </source>
</evidence>
<proteinExistence type="predicted"/>
<dbReference type="PANTHER" id="PTHR33327">
    <property type="entry name" value="ENDONUCLEASE"/>
    <property type="match status" value="1"/>
</dbReference>
<dbReference type="Proteomes" id="UP001177670">
    <property type="component" value="Unassembled WGS sequence"/>
</dbReference>
<dbReference type="PANTHER" id="PTHR33327:SF3">
    <property type="entry name" value="RNA-DIRECTED DNA POLYMERASE"/>
    <property type="match status" value="1"/>
</dbReference>
<protein>
    <submittedName>
        <fullName evidence="1">Uncharacterized protein</fullName>
    </submittedName>
</protein>
<comment type="caution">
    <text evidence="1">The sequence shown here is derived from an EMBL/GenBank/DDBJ whole genome shotgun (WGS) entry which is preliminary data.</text>
</comment>
<evidence type="ECO:0000313" key="1">
    <source>
        <dbReference type="EMBL" id="KAK1137761.1"/>
    </source>
</evidence>
<gene>
    <name evidence="1" type="ORF">K0M31_002255</name>
</gene>
<name>A0AA40GH67_9HYME</name>
<keyword evidence="2" id="KW-1185">Reference proteome</keyword>
<accession>A0AA40GH67</accession>
<organism evidence="1 2">
    <name type="scientific">Melipona bicolor</name>
    <dbReference type="NCBI Taxonomy" id="60889"/>
    <lineage>
        <taxon>Eukaryota</taxon>
        <taxon>Metazoa</taxon>
        <taxon>Ecdysozoa</taxon>
        <taxon>Arthropoda</taxon>
        <taxon>Hexapoda</taxon>
        <taxon>Insecta</taxon>
        <taxon>Pterygota</taxon>
        <taxon>Neoptera</taxon>
        <taxon>Endopterygota</taxon>
        <taxon>Hymenoptera</taxon>
        <taxon>Apocrita</taxon>
        <taxon>Aculeata</taxon>
        <taxon>Apoidea</taxon>
        <taxon>Anthophila</taxon>
        <taxon>Apidae</taxon>
        <taxon>Melipona</taxon>
    </lineage>
</organism>
<dbReference type="AlphaFoldDB" id="A0AA40GH67"/>
<dbReference type="EMBL" id="JAHYIQ010000001">
    <property type="protein sequence ID" value="KAK1137761.1"/>
    <property type="molecule type" value="Genomic_DNA"/>
</dbReference>